<evidence type="ECO:0000313" key="7">
    <source>
        <dbReference type="EMBL" id="SET09267.1"/>
    </source>
</evidence>
<evidence type="ECO:0000256" key="5">
    <source>
        <dbReference type="ARBA" id="ARBA00023014"/>
    </source>
</evidence>
<dbReference type="PANTHER" id="PTHR44379">
    <property type="entry name" value="OXIDOREDUCTASE WITH IRON-SULFUR SUBUNIT"/>
    <property type="match status" value="1"/>
</dbReference>
<dbReference type="SUPFAM" id="SSF47741">
    <property type="entry name" value="CO dehydrogenase ISP C-domain like"/>
    <property type="match status" value="1"/>
</dbReference>
<keyword evidence="2" id="KW-0479">Metal-binding</keyword>
<sequence length="180" mass="18929">MNDLNIASNPVTFDLNGRTATCSVPAMTSLLDLLREAGAITSVRAGCRVGRCGACNVLIDGQAMPACLIMAWQLPGRRVETVEGLGGDPDFLKVRQVLAEESALQCGYCTPGVALSLVSGLRERRNGTRVDLAEAVAGNLCRCTGYGGLKRVLDNHLNPVSSRNTADGAGNRNLISGEPE</sequence>
<dbReference type="STRING" id="430453.SAMN04487962_104126"/>
<keyword evidence="5" id="KW-0411">Iron-sulfur</keyword>
<accession>A0A1I0BQI3</accession>
<dbReference type="InterPro" id="IPR012675">
    <property type="entry name" value="Beta-grasp_dom_sf"/>
</dbReference>
<dbReference type="InterPro" id="IPR036884">
    <property type="entry name" value="2Fe-2S-bd_dom_sf"/>
</dbReference>
<dbReference type="CDD" id="cd00207">
    <property type="entry name" value="fer2"/>
    <property type="match status" value="1"/>
</dbReference>
<keyword evidence="1" id="KW-0001">2Fe-2S</keyword>
<feature type="domain" description="2Fe-2S ferredoxin-type" evidence="6">
    <location>
        <begin position="9"/>
        <end position="85"/>
    </location>
</feature>
<dbReference type="PANTHER" id="PTHR44379:SF5">
    <property type="entry name" value="OXIDOREDUCTASE WITH IRON-SULFUR SUBUNIT"/>
    <property type="match status" value="1"/>
</dbReference>
<dbReference type="RefSeq" id="WP_218144782.1">
    <property type="nucleotide sequence ID" value="NZ_FOHZ01000004.1"/>
</dbReference>
<evidence type="ECO:0000259" key="6">
    <source>
        <dbReference type="PROSITE" id="PS51085"/>
    </source>
</evidence>
<dbReference type="Gene3D" id="3.10.20.30">
    <property type="match status" value="1"/>
</dbReference>
<dbReference type="SUPFAM" id="SSF54292">
    <property type="entry name" value="2Fe-2S ferredoxin-like"/>
    <property type="match status" value="1"/>
</dbReference>
<dbReference type="GO" id="GO:0046872">
    <property type="term" value="F:metal ion binding"/>
    <property type="evidence" value="ECO:0007669"/>
    <property type="project" value="UniProtKB-KW"/>
</dbReference>
<dbReference type="InterPro" id="IPR006058">
    <property type="entry name" value="2Fe2S_fd_BS"/>
</dbReference>
<evidence type="ECO:0000256" key="1">
    <source>
        <dbReference type="ARBA" id="ARBA00022714"/>
    </source>
</evidence>
<reference evidence="8" key="1">
    <citation type="submission" date="2016-10" db="EMBL/GenBank/DDBJ databases">
        <authorList>
            <person name="Varghese N."/>
            <person name="Submissions S."/>
        </authorList>
    </citation>
    <scope>NUCLEOTIDE SEQUENCE [LARGE SCALE GENOMIC DNA]</scope>
    <source>
        <strain evidence="8">CGMCC 1.6489</strain>
    </source>
</reference>
<protein>
    <submittedName>
        <fullName evidence="7">Carbon-monoxide dehydrogenase small subunit</fullName>
    </submittedName>
</protein>
<organism evidence="7 8">
    <name type="scientific">Marinobacter segnicrescens</name>
    <dbReference type="NCBI Taxonomy" id="430453"/>
    <lineage>
        <taxon>Bacteria</taxon>
        <taxon>Pseudomonadati</taxon>
        <taxon>Pseudomonadota</taxon>
        <taxon>Gammaproteobacteria</taxon>
        <taxon>Pseudomonadales</taxon>
        <taxon>Marinobacteraceae</taxon>
        <taxon>Marinobacter</taxon>
    </lineage>
</organism>
<dbReference type="Pfam" id="PF00111">
    <property type="entry name" value="Fer2"/>
    <property type="match status" value="1"/>
</dbReference>
<evidence type="ECO:0000256" key="2">
    <source>
        <dbReference type="ARBA" id="ARBA00022723"/>
    </source>
</evidence>
<gene>
    <name evidence="7" type="ORF">SAMN04487962_104126</name>
</gene>
<keyword evidence="8" id="KW-1185">Reference proteome</keyword>
<proteinExistence type="predicted"/>
<keyword evidence="3" id="KW-0560">Oxidoreductase</keyword>
<dbReference type="Pfam" id="PF01799">
    <property type="entry name" value="Fer2_2"/>
    <property type="match status" value="1"/>
</dbReference>
<evidence type="ECO:0000313" key="8">
    <source>
        <dbReference type="Proteomes" id="UP000198762"/>
    </source>
</evidence>
<dbReference type="GO" id="GO:0051537">
    <property type="term" value="F:2 iron, 2 sulfur cluster binding"/>
    <property type="evidence" value="ECO:0007669"/>
    <property type="project" value="UniProtKB-KW"/>
</dbReference>
<dbReference type="InterPro" id="IPR002888">
    <property type="entry name" value="2Fe-2S-bd"/>
</dbReference>
<dbReference type="Proteomes" id="UP000198762">
    <property type="component" value="Unassembled WGS sequence"/>
</dbReference>
<keyword evidence="4" id="KW-0408">Iron</keyword>
<dbReference type="GO" id="GO:0016491">
    <property type="term" value="F:oxidoreductase activity"/>
    <property type="evidence" value="ECO:0007669"/>
    <property type="project" value="UniProtKB-KW"/>
</dbReference>
<dbReference type="Gene3D" id="1.10.150.120">
    <property type="entry name" value="[2Fe-2S]-binding domain"/>
    <property type="match status" value="1"/>
</dbReference>
<dbReference type="AlphaFoldDB" id="A0A1I0BQI3"/>
<dbReference type="PROSITE" id="PS51085">
    <property type="entry name" value="2FE2S_FER_2"/>
    <property type="match status" value="1"/>
</dbReference>
<dbReference type="InterPro" id="IPR051452">
    <property type="entry name" value="Diverse_Oxidoreductases"/>
</dbReference>
<dbReference type="EMBL" id="FOHZ01000004">
    <property type="protein sequence ID" value="SET09267.1"/>
    <property type="molecule type" value="Genomic_DNA"/>
</dbReference>
<dbReference type="PROSITE" id="PS00197">
    <property type="entry name" value="2FE2S_FER_1"/>
    <property type="match status" value="1"/>
</dbReference>
<evidence type="ECO:0000256" key="3">
    <source>
        <dbReference type="ARBA" id="ARBA00023002"/>
    </source>
</evidence>
<dbReference type="InterPro" id="IPR001041">
    <property type="entry name" value="2Fe-2S_ferredoxin-type"/>
</dbReference>
<name>A0A1I0BQI3_9GAMM</name>
<dbReference type="InterPro" id="IPR036010">
    <property type="entry name" value="2Fe-2S_ferredoxin-like_sf"/>
</dbReference>
<evidence type="ECO:0000256" key="4">
    <source>
        <dbReference type="ARBA" id="ARBA00023004"/>
    </source>
</evidence>